<keyword evidence="2" id="KW-1015">Disulfide bond</keyword>
<sequence>MWGGRLLLACLGTLVLLAVTTGSRPAQAQANFDRPGGDYQSAPVPSGDPADCALVCERDRRCRAWSFNYPNDISHPAVCWLKNSVPARVADDCCISGVRGAGVVEPRNGTEETSIDRAGGDYRSFELKRGEREEACKAACGADNKCRAWTYARPGYVSREPHCFLKKEIKPPRRKPGFTSGVVR</sequence>
<evidence type="ECO:0000256" key="3">
    <source>
        <dbReference type="SAM" id="SignalP"/>
    </source>
</evidence>
<reference evidence="6" key="1">
    <citation type="submission" date="2016-11" db="EMBL/GenBank/DDBJ databases">
        <authorList>
            <person name="Varghese N."/>
            <person name="Submissions S."/>
        </authorList>
    </citation>
    <scope>NUCLEOTIDE SEQUENCE [LARGE SCALE GENOMIC DNA]</scope>
    <source>
        <strain evidence="6">GAS401</strain>
    </source>
</reference>
<dbReference type="Gene3D" id="3.50.4.10">
    <property type="entry name" value="Hepatocyte Growth Factor"/>
    <property type="match status" value="2"/>
</dbReference>
<gene>
    <name evidence="5" type="ORF">SAMN05444170_2120</name>
</gene>
<dbReference type="CDD" id="cd01100">
    <property type="entry name" value="APPLE_Factor_XI_like"/>
    <property type="match status" value="1"/>
</dbReference>
<feature type="domain" description="Apple" evidence="4">
    <location>
        <begin position="115"/>
        <end position="166"/>
    </location>
</feature>
<feature type="chain" id="PRO_5012093822" evidence="3">
    <location>
        <begin position="29"/>
        <end position="184"/>
    </location>
</feature>
<keyword evidence="6" id="KW-1185">Reference proteome</keyword>
<feature type="domain" description="Apple" evidence="4">
    <location>
        <begin position="32"/>
        <end position="82"/>
    </location>
</feature>
<dbReference type="GO" id="GO:0006508">
    <property type="term" value="P:proteolysis"/>
    <property type="evidence" value="ECO:0007669"/>
    <property type="project" value="InterPro"/>
</dbReference>
<dbReference type="PANTHER" id="PTHR33946:SF4">
    <property type="entry name" value="COAGULATION FACTOR XI"/>
    <property type="match status" value="1"/>
</dbReference>
<dbReference type="AlphaFoldDB" id="A0A1M7TM76"/>
<dbReference type="InterPro" id="IPR003609">
    <property type="entry name" value="Pan_app"/>
</dbReference>
<dbReference type="GO" id="GO:0005576">
    <property type="term" value="C:extracellular region"/>
    <property type="evidence" value="ECO:0007669"/>
    <property type="project" value="InterPro"/>
</dbReference>
<evidence type="ECO:0000256" key="1">
    <source>
        <dbReference type="ARBA" id="ARBA00022737"/>
    </source>
</evidence>
<proteinExistence type="predicted"/>
<dbReference type="Proteomes" id="UP000184096">
    <property type="component" value="Chromosome I"/>
</dbReference>
<keyword evidence="3" id="KW-0732">Signal</keyword>
<evidence type="ECO:0000313" key="6">
    <source>
        <dbReference type="Proteomes" id="UP000184096"/>
    </source>
</evidence>
<feature type="signal peptide" evidence="3">
    <location>
        <begin position="1"/>
        <end position="28"/>
    </location>
</feature>
<dbReference type="OrthoDB" id="9178925at2"/>
<evidence type="ECO:0000259" key="4">
    <source>
        <dbReference type="Pfam" id="PF14295"/>
    </source>
</evidence>
<dbReference type="RefSeq" id="WP_072817831.1">
    <property type="nucleotide sequence ID" value="NZ_LT670849.1"/>
</dbReference>
<name>A0A1M7TM76_9BRAD</name>
<accession>A0A1M7TM76</accession>
<evidence type="ECO:0000313" key="5">
    <source>
        <dbReference type="EMBL" id="SHN71815.1"/>
    </source>
</evidence>
<protein>
    <submittedName>
        <fullName evidence="5">PAN domain-containing protein</fullName>
    </submittedName>
</protein>
<dbReference type="InterPro" id="IPR000177">
    <property type="entry name" value="Apple"/>
</dbReference>
<dbReference type="Pfam" id="PF14295">
    <property type="entry name" value="PAN_4"/>
    <property type="match status" value="2"/>
</dbReference>
<dbReference type="EMBL" id="LT670849">
    <property type="protein sequence ID" value="SHN71815.1"/>
    <property type="molecule type" value="Genomic_DNA"/>
</dbReference>
<evidence type="ECO:0000256" key="2">
    <source>
        <dbReference type="ARBA" id="ARBA00023157"/>
    </source>
</evidence>
<dbReference type="PANTHER" id="PTHR33946">
    <property type="match status" value="1"/>
</dbReference>
<organism evidence="5 6">
    <name type="scientific">Bradyrhizobium erythrophlei</name>
    <dbReference type="NCBI Taxonomy" id="1437360"/>
    <lineage>
        <taxon>Bacteria</taxon>
        <taxon>Pseudomonadati</taxon>
        <taxon>Pseudomonadota</taxon>
        <taxon>Alphaproteobacteria</taxon>
        <taxon>Hyphomicrobiales</taxon>
        <taxon>Nitrobacteraceae</taxon>
        <taxon>Bradyrhizobium</taxon>
    </lineage>
</organism>
<keyword evidence="1" id="KW-0677">Repeat</keyword>